<dbReference type="GeneID" id="122133514"/>
<evidence type="ECO:0000256" key="1">
    <source>
        <dbReference type="ARBA" id="ARBA00004651"/>
    </source>
</evidence>
<keyword evidence="12" id="KW-0407">Ion channel</keyword>
<evidence type="ECO:0000256" key="2">
    <source>
        <dbReference type="ARBA" id="ARBA00022448"/>
    </source>
</evidence>
<keyword evidence="5 13" id="KW-0812">Transmembrane</keyword>
<dbReference type="FunFam" id="1.10.287.70:FF:000005">
    <property type="entry name" value="potassium voltage-gated channel subfamily G member 1"/>
    <property type="match status" value="1"/>
</dbReference>
<evidence type="ECO:0000256" key="8">
    <source>
        <dbReference type="ARBA" id="ARBA00022958"/>
    </source>
</evidence>
<dbReference type="InterPro" id="IPR028325">
    <property type="entry name" value="VG_K_chnl"/>
</dbReference>
<keyword evidence="3" id="KW-1003">Cell membrane</keyword>
<keyword evidence="9 13" id="KW-1133">Transmembrane helix</keyword>
<evidence type="ECO:0000313" key="15">
    <source>
        <dbReference type="Proteomes" id="UP000515152"/>
    </source>
</evidence>
<dbReference type="GO" id="GO:0005249">
    <property type="term" value="F:voltage-gated potassium channel activity"/>
    <property type="evidence" value="ECO:0007669"/>
    <property type="project" value="InterPro"/>
</dbReference>
<evidence type="ECO:0000256" key="11">
    <source>
        <dbReference type="ARBA" id="ARBA00023136"/>
    </source>
</evidence>
<keyword evidence="4" id="KW-0633">Potassium transport</keyword>
<evidence type="ECO:0000256" key="6">
    <source>
        <dbReference type="ARBA" id="ARBA00022826"/>
    </source>
</evidence>
<dbReference type="GO" id="GO:0008076">
    <property type="term" value="C:voltage-gated potassium channel complex"/>
    <property type="evidence" value="ECO:0007669"/>
    <property type="project" value="InterPro"/>
</dbReference>
<evidence type="ECO:0000259" key="14">
    <source>
        <dbReference type="Pfam" id="PF00520"/>
    </source>
</evidence>
<evidence type="ECO:0000256" key="12">
    <source>
        <dbReference type="ARBA" id="ARBA00023303"/>
    </source>
</evidence>
<dbReference type="GO" id="GO:0001508">
    <property type="term" value="P:action potential"/>
    <property type="evidence" value="ECO:0007669"/>
    <property type="project" value="TreeGrafter"/>
</dbReference>
<keyword evidence="6" id="KW-0631">Potassium channel</keyword>
<keyword evidence="8" id="KW-0630">Potassium</keyword>
<evidence type="ECO:0000256" key="4">
    <source>
        <dbReference type="ARBA" id="ARBA00022538"/>
    </source>
</evidence>
<evidence type="ECO:0000256" key="13">
    <source>
        <dbReference type="SAM" id="Phobius"/>
    </source>
</evidence>
<dbReference type="RefSeq" id="XP_042565813.1">
    <property type="nucleotide sequence ID" value="XM_042709879.1"/>
</dbReference>
<keyword evidence="10" id="KW-0406">Ion transport</keyword>
<feature type="transmembrane region" description="Helical" evidence="13">
    <location>
        <begin position="20"/>
        <end position="40"/>
    </location>
</feature>
<sequence length="260" mass="28972">MPEFQRVDANDRPIEDPVLAILEVICIICFSAEYSVRLVVAPSRRKFLAKPLNIIDFASILPFYLTLAFETIDEEGSEEESENLENVRKVVHVLRLMHIFRILKLARHLVRLRALGATMRHSYEEVGLLILFLSVGISIFSVLIYSAEKENADSDLSTIPVGWCWATITMTTVGYGDTCPVTTAGKVVTTLCIICGLLVVALPISIIFNKFSKVLPEEQGLGRQPMCGSREASGQPLHAHPRAVCSEPVPVPRWDLLQKQ</sequence>
<reference evidence="16" key="1">
    <citation type="submission" date="2025-08" db="UniProtKB">
        <authorList>
            <consortium name="RefSeq"/>
        </authorList>
    </citation>
    <scope>IDENTIFICATION</scope>
</reference>
<name>A0A8M1KTN3_CLUHA</name>
<evidence type="ECO:0000256" key="7">
    <source>
        <dbReference type="ARBA" id="ARBA00022882"/>
    </source>
</evidence>
<keyword evidence="2" id="KW-0813">Transport</keyword>
<comment type="subcellular location">
    <subcellularLocation>
        <location evidence="1">Cell membrane</location>
        <topology evidence="1">Multi-pass membrane protein</topology>
    </subcellularLocation>
</comment>
<feature type="transmembrane region" description="Helical" evidence="13">
    <location>
        <begin position="187"/>
        <end position="208"/>
    </location>
</feature>
<feature type="transmembrane region" description="Helical" evidence="13">
    <location>
        <begin position="126"/>
        <end position="147"/>
    </location>
</feature>
<protein>
    <submittedName>
        <fullName evidence="16">Potassium voltage-gated channel subfamily S member 3-like</fullName>
    </submittedName>
</protein>
<evidence type="ECO:0000256" key="10">
    <source>
        <dbReference type="ARBA" id="ARBA00023065"/>
    </source>
</evidence>
<evidence type="ECO:0000256" key="5">
    <source>
        <dbReference type="ARBA" id="ARBA00022692"/>
    </source>
</evidence>
<dbReference type="OrthoDB" id="296522at2759"/>
<keyword evidence="7" id="KW-0851">Voltage-gated channel</keyword>
<keyword evidence="15" id="KW-1185">Reference proteome</keyword>
<evidence type="ECO:0000313" key="16">
    <source>
        <dbReference type="RefSeq" id="XP_042565813.1"/>
    </source>
</evidence>
<dbReference type="Proteomes" id="UP000515152">
    <property type="component" value="Chromosome 15"/>
</dbReference>
<keyword evidence="11 13" id="KW-0472">Membrane</keyword>
<accession>A0A8M1KTN3</accession>
<gene>
    <name evidence="16" type="primary">LOC122133514</name>
</gene>
<dbReference type="InterPro" id="IPR005821">
    <property type="entry name" value="Ion_trans_dom"/>
</dbReference>
<dbReference type="PANTHER" id="PTHR11537:SF39">
    <property type="entry name" value="POTASSIUM VOLTAGE-GATED CHANNEL SUBFAMILY S MEMBER 3"/>
    <property type="match status" value="1"/>
</dbReference>
<dbReference type="AlphaFoldDB" id="A0A8M1KTN3"/>
<evidence type="ECO:0000256" key="9">
    <source>
        <dbReference type="ARBA" id="ARBA00022989"/>
    </source>
</evidence>
<proteinExistence type="predicted"/>
<feature type="domain" description="Ion transport" evidence="14">
    <location>
        <begin position="15"/>
        <end position="213"/>
    </location>
</feature>
<organism evidence="15 16">
    <name type="scientific">Clupea harengus</name>
    <name type="common">Atlantic herring</name>
    <dbReference type="NCBI Taxonomy" id="7950"/>
    <lineage>
        <taxon>Eukaryota</taxon>
        <taxon>Metazoa</taxon>
        <taxon>Chordata</taxon>
        <taxon>Craniata</taxon>
        <taxon>Vertebrata</taxon>
        <taxon>Euteleostomi</taxon>
        <taxon>Actinopterygii</taxon>
        <taxon>Neopterygii</taxon>
        <taxon>Teleostei</taxon>
        <taxon>Clupei</taxon>
        <taxon>Clupeiformes</taxon>
        <taxon>Clupeoidei</taxon>
        <taxon>Clupeidae</taxon>
        <taxon>Clupea</taxon>
    </lineage>
</organism>
<dbReference type="PANTHER" id="PTHR11537">
    <property type="entry name" value="VOLTAGE-GATED POTASSIUM CHANNEL"/>
    <property type="match status" value="1"/>
</dbReference>
<evidence type="ECO:0000256" key="3">
    <source>
        <dbReference type="ARBA" id="ARBA00022475"/>
    </source>
</evidence>
<dbReference type="Pfam" id="PF00520">
    <property type="entry name" value="Ion_trans"/>
    <property type="match status" value="1"/>
</dbReference>
<dbReference type="KEGG" id="char:122133514"/>